<keyword evidence="2" id="KW-1185">Reference proteome</keyword>
<accession>A0A6G1CBX8</accession>
<evidence type="ECO:0000313" key="1">
    <source>
        <dbReference type="EMBL" id="KAF0897561.1"/>
    </source>
</evidence>
<organism evidence="1 2">
    <name type="scientific">Oryza meyeriana var. granulata</name>
    <dbReference type="NCBI Taxonomy" id="110450"/>
    <lineage>
        <taxon>Eukaryota</taxon>
        <taxon>Viridiplantae</taxon>
        <taxon>Streptophyta</taxon>
        <taxon>Embryophyta</taxon>
        <taxon>Tracheophyta</taxon>
        <taxon>Spermatophyta</taxon>
        <taxon>Magnoliopsida</taxon>
        <taxon>Liliopsida</taxon>
        <taxon>Poales</taxon>
        <taxon>Poaceae</taxon>
        <taxon>BOP clade</taxon>
        <taxon>Oryzoideae</taxon>
        <taxon>Oryzeae</taxon>
        <taxon>Oryzinae</taxon>
        <taxon>Oryza</taxon>
        <taxon>Oryza meyeriana</taxon>
    </lineage>
</organism>
<proteinExistence type="predicted"/>
<name>A0A6G1CBX8_9ORYZ</name>
<comment type="caution">
    <text evidence="1">The sequence shown here is derived from an EMBL/GenBank/DDBJ whole genome shotgun (WGS) entry which is preliminary data.</text>
</comment>
<evidence type="ECO:0000313" key="2">
    <source>
        <dbReference type="Proteomes" id="UP000479710"/>
    </source>
</evidence>
<gene>
    <name evidence="1" type="ORF">E2562_039152</name>
</gene>
<dbReference type="Proteomes" id="UP000479710">
    <property type="component" value="Unassembled WGS sequence"/>
</dbReference>
<sequence>MHFALVAGKTYLQEGCQQLESLIRVAKAIAVREEVMKPLRELEDQWEALTFLKARAEEHKLEVTCHEAAVSE</sequence>
<dbReference type="AlphaFoldDB" id="A0A6G1CBX8"/>
<reference evidence="1 2" key="1">
    <citation type="submission" date="2019-11" db="EMBL/GenBank/DDBJ databases">
        <title>Whole genome sequence of Oryza granulata.</title>
        <authorList>
            <person name="Li W."/>
        </authorList>
    </citation>
    <scope>NUCLEOTIDE SEQUENCE [LARGE SCALE GENOMIC DNA]</scope>
    <source>
        <strain evidence="2">cv. Menghai</strain>
        <tissue evidence="1">Leaf</tissue>
    </source>
</reference>
<dbReference type="EMBL" id="SPHZ02000010">
    <property type="protein sequence ID" value="KAF0897561.1"/>
    <property type="molecule type" value="Genomic_DNA"/>
</dbReference>
<protein>
    <submittedName>
        <fullName evidence="1">Uncharacterized protein</fullName>
    </submittedName>
</protein>